<protein>
    <submittedName>
        <fullName evidence="1">Uncharacterized protein</fullName>
    </submittedName>
</protein>
<comment type="caution">
    <text evidence="1">The sequence shown here is derived from an EMBL/GenBank/DDBJ whole genome shotgun (WGS) entry which is preliminary data.</text>
</comment>
<dbReference type="AlphaFoldDB" id="A0A150U3B0"/>
<proteinExistence type="predicted"/>
<reference evidence="1 2" key="1">
    <citation type="submission" date="2014-02" db="EMBL/GenBank/DDBJ databases">
        <title>The small core and large imbalanced accessory genome model reveals a collaborative survival strategy of Sorangium cellulosum strains in nature.</title>
        <authorList>
            <person name="Han K."/>
            <person name="Peng R."/>
            <person name="Blom J."/>
            <person name="Li Y.-Z."/>
        </authorList>
    </citation>
    <scope>NUCLEOTIDE SEQUENCE [LARGE SCALE GENOMIC DNA]</scope>
    <source>
        <strain evidence="1 2">So0007-03</strain>
    </source>
</reference>
<evidence type="ECO:0000313" key="2">
    <source>
        <dbReference type="Proteomes" id="UP000075502"/>
    </source>
</evidence>
<organism evidence="1 2">
    <name type="scientific">Sorangium cellulosum</name>
    <name type="common">Polyangium cellulosum</name>
    <dbReference type="NCBI Taxonomy" id="56"/>
    <lineage>
        <taxon>Bacteria</taxon>
        <taxon>Pseudomonadati</taxon>
        <taxon>Myxococcota</taxon>
        <taxon>Polyangia</taxon>
        <taxon>Polyangiales</taxon>
        <taxon>Polyangiaceae</taxon>
        <taxon>Sorangium</taxon>
    </lineage>
</organism>
<accession>A0A150U3B0</accession>
<dbReference type="EMBL" id="JEME01000030">
    <property type="protein sequence ID" value="KYG11410.1"/>
    <property type="molecule type" value="Genomic_DNA"/>
</dbReference>
<sequence length="181" mass="20289">MPKPKAAKIDTSTWTPEQRAEFERLQGELSDEADKRAALEAQEEIRRNSPEAQIEAAKERLEAERRANAFREWEAAADAAERKARREHGTELVGRIRTEVGSIVFRGMTGDEFQEASERSQDLPPADRENIARNAIADLVVYPPRPKFDELTSKFPGLWGTIIEANTKIATCNAEVVAKKG</sequence>
<gene>
    <name evidence="1" type="ORF">BE21_57510</name>
</gene>
<name>A0A150U3B0_SORCE</name>
<evidence type="ECO:0000313" key="1">
    <source>
        <dbReference type="EMBL" id="KYG11410.1"/>
    </source>
</evidence>
<dbReference type="Proteomes" id="UP000075502">
    <property type="component" value="Unassembled WGS sequence"/>
</dbReference>